<dbReference type="InterPro" id="IPR000092">
    <property type="entry name" value="Polyprenyl_synt"/>
</dbReference>
<evidence type="ECO:0000256" key="3">
    <source>
        <dbReference type="ARBA" id="ARBA00022679"/>
    </source>
</evidence>
<dbReference type="OrthoDB" id="9805316at2"/>
<protein>
    <submittedName>
        <fullName evidence="7">Isoprenyl synthetase</fullName>
    </submittedName>
</protein>
<organism evidence="7 8">
    <name type="scientific">Marinilabilia rubra</name>
    <dbReference type="NCBI Taxonomy" id="2162893"/>
    <lineage>
        <taxon>Bacteria</taxon>
        <taxon>Pseudomonadati</taxon>
        <taxon>Bacteroidota</taxon>
        <taxon>Bacteroidia</taxon>
        <taxon>Marinilabiliales</taxon>
        <taxon>Marinilabiliaceae</taxon>
        <taxon>Marinilabilia</taxon>
    </lineage>
</organism>
<keyword evidence="8" id="KW-1185">Reference proteome</keyword>
<evidence type="ECO:0000313" key="8">
    <source>
        <dbReference type="Proteomes" id="UP000244956"/>
    </source>
</evidence>
<dbReference type="Proteomes" id="UP000244956">
    <property type="component" value="Unassembled WGS sequence"/>
</dbReference>
<dbReference type="CDD" id="cd00685">
    <property type="entry name" value="Trans_IPPS_HT"/>
    <property type="match status" value="1"/>
</dbReference>
<dbReference type="SFLD" id="SFLDG01017">
    <property type="entry name" value="Polyprenyl_Transferase_Like"/>
    <property type="match status" value="1"/>
</dbReference>
<dbReference type="PANTHER" id="PTHR12001:SF85">
    <property type="entry name" value="SHORT CHAIN ISOPRENYL DIPHOSPHATE SYNTHASE"/>
    <property type="match status" value="1"/>
</dbReference>
<dbReference type="EMBL" id="QEWP01000007">
    <property type="protein sequence ID" value="PWD99436.1"/>
    <property type="molecule type" value="Genomic_DNA"/>
</dbReference>
<accession>A0A2U2B8R8</accession>
<name>A0A2U2B8R8_9BACT</name>
<dbReference type="PANTHER" id="PTHR12001">
    <property type="entry name" value="GERANYLGERANYL PYROPHOSPHATE SYNTHASE"/>
    <property type="match status" value="1"/>
</dbReference>
<proteinExistence type="inferred from homology"/>
<dbReference type="SFLD" id="SFLDS00005">
    <property type="entry name" value="Isoprenoid_Synthase_Type_I"/>
    <property type="match status" value="1"/>
</dbReference>
<evidence type="ECO:0000256" key="2">
    <source>
        <dbReference type="ARBA" id="ARBA00006706"/>
    </source>
</evidence>
<dbReference type="RefSeq" id="WP_109264420.1">
    <property type="nucleotide sequence ID" value="NZ_QEWP01000007.1"/>
</dbReference>
<keyword evidence="5" id="KW-0460">Magnesium</keyword>
<sequence>MSKIEEFRQIVEDQIQMLDGMKRPEGLYEPVRYVLSLGGKRLRPALCLTSAALFGDFSSAVIPAVGLEVFHNFTLLHDDIMDQSEVRRNQPTVHKKWDNNTAILSGDAMLIKAYELMTKSPVGVLPQVLEVFNKTAIEVCEGQQFDMDFEKTIDVTEDGYLDMIRLKTAVLIGGSMKIGGMLGGGSLRDCSLLYKFGQDIGMAFQLQDDWLDVYGDQESFGKRIGNDILTNKKTFLLITALNRLEKESKKELLDWIERKEYQAEDKITAVTSLFNEAGVSEIVRQKRDEYFFRAMENLEKINGKKEIKSELQSFAHKLMARAR</sequence>
<dbReference type="Pfam" id="PF00348">
    <property type="entry name" value="polyprenyl_synt"/>
    <property type="match status" value="1"/>
</dbReference>
<comment type="caution">
    <text evidence="7">The sequence shown here is derived from an EMBL/GenBank/DDBJ whole genome shotgun (WGS) entry which is preliminary data.</text>
</comment>
<evidence type="ECO:0000256" key="5">
    <source>
        <dbReference type="ARBA" id="ARBA00022842"/>
    </source>
</evidence>
<dbReference type="InterPro" id="IPR008949">
    <property type="entry name" value="Isoprenoid_synthase_dom_sf"/>
</dbReference>
<dbReference type="AlphaFoldDB" id="A0A2U2B8R8"/>
<evidence type="ECO:0000256" key="1">
    <source>
        <dbReference type="ARBA" id="ARBA00001946"/>
    </source>
</evidence>
<keyword evidence="3 6" id="KW-0808">Transferase</keyword>
<comment type="similarity">
    <text evidence="2 6">Belongs to the FPP/GGPP synthase family.</text>
</comment>
<dbReference type="GO" id="GO:0004659">
    <property type="term" value="F:prenyltransferase activity"/>
    <property type="evidence" value="ECO:0007669"/>
    <property type="project" value="InterPro"/>
</dbReference>
<dbReference type="GO" id="GO:0046872">
    <property type="term" value="F:metal ion binding"/>
    <property type="evidence" value="ECO:0007669"/>
    <property type="project" value="UniProtKB-KW"/>
</dbReference>
<evidence type="ECO:0000256" key="6">
    <source>
        <dbReference type="RuleBase" id="RU004466"/>
    </source>
</evidence>
<dbReference type="Gene3D" id="1.10.600.10">
    <property type="entry name" value="Farnesyl Diphosphate Synthase"/>
    <property type="match status" value="1"/>
</dbReference>
<keyword evidence="4" id="KW-0479">Metal-binding</keyword>
<gene>
    <name evidence="7" type="ORF">DDZ16_10535</name>
</gene>
<evidence type="ECO:0000313" key="7">
    <source>
        <dbReference type="EMBL" id="PWD99436.1"/>
    </source>
</evidence>
<dbReference type="GO" id="GO:0008299">
    <property type="term" value="P:isoprenoid biosynthetic process"/>
    <property type="evidence" value="ECO:0007669"/>
    <property type="project" value="InterPro"/>
</dbReference>
<reference evidence="7 8" key="1">
    <citation type="submission" date="2018-05" db="EMBL/GenBank/DDBJ databases">
        <title>Marinilabilia rubrum sp. nov., isolated from saltern sediment.</title>
        <authorList>
            <person name="Zhang R."/>
        </authorList>
    </citation>
    <scope>NUCLEOTIDE SEQUENCE [LARGE SCALE GENOMIC DNA]</scope>
    <source>
        <strain evidence="7 8">WTE16</strain>
    </source>
</reference>
<comment type="cofactor">
    <cofactor evidence="1">
        <name>Mg(2+)</name>
        <dbReference type="ChEBI" id="CHEBI:18420"/>
    </cofactor>
</comment>
<evidence type="ECO:0000256" key="4">
    <source>
        <dbReference type="ARBA" id="ARBA00022723"/>
    </source>
</evidence>
<dbReference type="SUPFAM" id="SSF48576">
    <property type="entry name" value="Terpenoid synthases"/>
    <property type="match status" value="1"/>
</dbReference>